<evidence type="ECO:0000313" key="24">
    <source>
        <dbReference type="Proteomes" id="UP000694567"/>
    </source>
</evidence>
<feature type="domain" description="Peptidase M12A" evidence="22">
    <location>
        <begin position="25"/>
        <end position="219"/>
    </location>
</feature>
<feature type="domain" description="MAM" evidence="20">
    <location>
        <begin position="226"/>
        <end position="389"/>
    </location>
</feature>
<feature type="domain" description="MATH" evidence="21">
    <location>
        <begin position="387"/>
        <end position="551"/>
    </location>
</feature>
<dbReference type="InterPro" id="IPR001506">
    <property type="entry name" value="Peptidase_M12A"/>
</dbReference>
<feature type="active site" evidence="16 18">
    <location>
        <position position="115"/>
    </location>
</feature>
<dbReference type="Gene3D" id="2.60.210.10">
    <property type="entry name" value="Apoptosis, Tumor Necrosis Factor Receptor Associated Protein 2, Chain A"/>
    <property type="match status" value="1"/>
</dbReference>
<evidence type="ECO:0000313" key="23">
    <source>
        <dbReference type="Ensembl" id="ENSBOBP00000013217.1"/>
    </source>
</evidence>
<evidence type="ECO:0000256" key="18">
    <source>
        <dbReference type="PROSITE-ProRule" id="PRU01211"/>
    </source>
</evidence>
<dbReference type="GO" id="GO:0008270">
    <property type="term" value="F:zinc ion binding"/>
    <property type="evidence" value="ECO:0007669"/>
    <property type="project" value="UniProtKB-UniRule"/>
</dbReference>
<dbReference type="PROSITE" id="PS00740">
    <property type="entry name" value="MAM_1"/>
    <property type="match status" value="1"/>
</dbReference>
<dbReference type="SUPFAM" id="SSF55486">
    <property type="entry name" value="Metalloproteases ('zincins'), catalytic domain"/>
    <property type="match status" value="1"/>
</dbReference>
<keyword evidence="9" id="KW-1133">Transmembrane helix</keyword>
<dbReference type="EC" id="3.4.24.-" evidence="15"/>
<dbReference type="PROSITE" id="PS51864">
    <property type="entry name" value="ASTACIN"/>
    <property type="match status" value="1"/>
</dbReference>
<dbReference type="PIRSF" id="PIRSF001196">
    <property type="entry name" value="Meprin"/>
    <property type="match status" value="1"/>
</dbReference>
<dbReference type="CDD" id="cd06263">
    <property type="entry name" value="MAM"/>
    <property type="match status" value="1"/>
</dbReference>
<dbReference type="SUPFAM" id="SSF49899">
    <property type="entry name" value="Concanavalin A-like lectins/glucanases"/>
    <property type="match status" value="1"/>
</dbReference>
<evidence type="ECO:0000259" key="21">
    <source>
        <dbReference type="PROSITE" id="PS50144"/>
    </source>
</evidence>
<dbReference type="GO" id="GO:0016020">
    <property type="term" value="C:membrane"/>
    <property type="evidence" value="ECO:0007669"/>
    <property type="project" value="UniProtKB-SubCell"/>
</dbReference>
<dbReference type="InterPro" id="IPR008974">
    <property type="entry name" value="TRAF-like"/>
</dbReference>
<evidence type="ECO:0000259" key="20">
    <source>
        <dbReference type="PROSITE" id="PS50060"/>
    </source>
</evidence>
<keyword evidence="24" id="KW-1185">Reference proteome</keyword>
<keyword evidence="7 15" id="KW-0378">Hydrolase</keyword>
<feature type="binding site" evidence="17 18">
    <location>
        <position position="124"/>
    </location>
    <ligand>
        <name>Zn(2+)</name>
        <dbReference type="ChEBI" id="CHEBI:29105"/>
        <note>catalytic</note>
    </ligand>
</feature>
<dbReference type="InterPro" id="IPR006026">
    <property type="entry name" value="Peptidase_Metallo"/>
</dbReference>
<organism evidence="23 24">
    <name type="scientific">Bubo bubo</name>
    <name type="common">Eurasian eagle-owl</name>
    <name type="synonym">Strix bubo</name>
    <dbReference type="NCBI Taxonomy" id="30461"/>
    <lineage>
        <taxon>Eukaryota</taxon>
        <taxon>Metazoa</taxon>
        <taxon>Chordata</taxon>
        <taxon>Craniata</taxon>
        <taxon>Vertebrata</taxon>
        <taxon>Euteleostomi</taxon>
        <taxon>Archelosauria</taxon>
        <taxon>Archosauria</taxon>
        <taxon>Dinosauria</taxon>
        <taxon>Saurischia</taxon>
        <taxon>Theropoda</taxon>
        <taxon>Coelurosauria</taxon>
        <taxon>Aves</taxon>
        <taxon>Neognathae</taxon>
        <taxon>Neoaves</taxon>
        <taxon>Telluraves</taxon>
        <taxon>Strigiformes</taxon>
        <taxon>Strigidae</taxon>
        <taxon>Bubo</taxon>
    </lineage>
</organism>
<evidence type="ECO:0000256" key="14">
    <source>
        <dbReference type="ARBA" id="ARBA00023180"/>
    </source>
</evidence>
<keyword evidence="8 15" id="KW-0862">Zinc</keyword>
<dbReference type="PANTHER" id="PTHR10127">
    <property type="entry name" value="DISCOIDIN, CUB, EGF, LAMININ , AND ZINC METALLOPROTEASE DOMAIN CONTAINING"/>
    <property type="match status" value="1"/>
</dbReference>
<accession>A0A8C0F2X0</accession>
<comment type="cofactor">
    <cofactor evidence="18 19">
        <name>Zn(2+)</name>
        <dbReference type="ChEBI" id="CHEBI:29105"/>
    </cofactor>
    <text evidence="18 19">Binds 1 zinc ion per subunit.</text>
</comment>
<dbReference type="FunFam" id="2.60.120.200:FF:000037">
    <property type="entry name" value="Meprin A subunit"/>
    <property type="match status" value="1"/>
</dbReference>
<evidence type="ECO:0000256" key="1">
    <source>
        <dbReference type="ARBA" id="ARBA00004479"/>
    </source>
</evidence>
<dbReference type="Proteomes" id="UP000694567">
    <property type="component" value="Unplaced"/>
</dbReference>
<dbReference type="SMART" id="SM00061">
    <property type="entry name" value="MATH"/>
    <property type="match status" value="1"/>
</dbReference>
<keyword evidence="13" id="KW-1015">Disulfide bond</keyword>
<feature type="binding site" evidence="17 18">
    <location>
        <position position="118"/>
    </location>
    <ligand>
        <name>Zn(2+)</name>
        <dbReference type="ChEBI" id="CHEBI:29105"/>
        <note>catalytic</note>
    </ligand>
</feature>
<feature type="binding site" evidence="17 18">
    <location>
        <position position="114"/>
    </location>
    <ligand>
        <name>Zn(2+)</name>
        <dbReference type="ChEBI" id="CHEBI:29105"/>
        <note>catalytic</note>
    </ligand>
</feature>
<evidence type="ECO:0000256" key="17">
    <source>
        <dbReference type="PIRSR" id="PIRSR001196-2"/>
    </source>
</evidence>
<dbReference type="PROSITE" id="PS50144">
    <property type="entry name" value="MATH"/>
    <property type="match status" value="1"/>
</dbReference>
<dbReference type="Ensembl" id="ENSBOBT00000013530.1">
    <property type="protein sequence ID" value="ENSBOBP00000013217.1"/>
    <property type="gene ID" value="ENSBOBG00000008376.1"/>
</dbReference>
<keyword evidence="6" id="KW-0732">Signal</keyword>
<keyword evidence="4" id="KW-0812">Transmembrane</keyword>
<keyword evidence="10 15" id="KW-0482">Metalloprotease</keyword>
<evidence type="ECO:0000256" key="8">
    <source>
        <dbReference type="ARBA" id="ARBA00022833"/>
    </source>
</evidence>
<reference evidence="23" key="1">
    <citation type="submission" date="2025-08" db="UniProtKB">
        <authorList>
            <consortium name="Ensembl"/>
        </authorList>
    </citation>
    <scope>IDENTIFICATION</scope>
</reference>
<dbReference type="InterPro" id="IPR013320">
    <property type="entry name" value="ConA-like_dom_sf"/>
</dbReference>
<dbReference type="SMART" id="SM00137">
    <property type="entry name" value="MAM"/>
    <property type="match status" value="1"/>
</dbReference>
<keyword evidence="12" id="KW-0865">Zymogen</keyword>
<dbReference type="GO" id="GO:0006508">
    <property type="term" value="P:proteolysis"/>
    <property type="evidence" value="ECO:0007669"/>
    <property type="project" value="UniProtKB-KW"/>
</dbReference>
<dbReference type="GO" id="GO:0004222">
    <property type="term" value="F:metalloendopeptidase activity"/>
    <property type="evidence" value="ECO:0007669"/>
    <property type="project" value="UniProtKB-UniRule"/>
</dbReference>
<evidence type="ECO:0000256" key="2">
    <source>
        <dbReference type="ARBA" id="ARBA00022536"/>
    </source>
</evidence>
<keyword evidence="2" id="KW-0245">EGF-like domain</keyword>
<dbReference type="Pfam" id="PF00629">
    <property type="entry name" value="MAM"/>
    <property type="match status" value="1"/>
</dbReference>
<evidence type="ECO:0000256" key="9">
    <source>
        <dbReference type="ARBA" id="ARBA00022989"/>
    </source>
</evidence>
<evidence type="ECO:0000256" key="19">
    <source>
        <dbReference type="RuleBase" id="RU361183"/>
    </source>
</evidence>
<dbReference type="PRINTS" id="PR00480">
    <property type="entry name" value="ASTACIN"/>
</dbReference>
<evidence type="ECO:0000256" key="15">
    <source>
        <dbReference type="PIRNR" id="PIRNR001196"/>
    </source>
</evidence>
<proteinExistence type="predicted"/>
<feature type="binding site" evidence="17">
    <location>
        <position position="17"/>
    </location>
    <ligand>
        <name>Zn(2+)</name>
        <dbReference type="ChEBI" id="CHEBI:29105"/>
        <note>catalytic</note>
    </ligand>
</feature>
<keyword evidence="5 15" id="KW-0479">Metal-binding</keyword>
<dbReference type="Pfam" id="PF01400">
    <property type="entry name" value="Astacin"/>
    <property type="match status" value="1"/>
</dbReference>
<evidence type="ECO:0000256" key="5">
    <source>
        <dbReference type="ARBA" id="ARBA00022723"/>
    </source>
</evidence>
<dbReference type="SMART" id="SM00235">
    <property type="entry name" value="ZnMc"/>
    <property type="match status" value="1"/>
</dbReference>
<dbReference type="SUPFAM" id="SSF49599">
    <property type="entry name" value="TRAF domain-like"/>
    <property type="match status" value="1"/>
</dbReference>
<evidence type="ECO:0000256" key="11">
    <source>
        <dbReference type="ARBA" id="ARBA00023136"/>
    </source>
</evidence>
<evidence type="ECO:0000256" key="4">
    <source>
        <dbReference type="ARBA" id="ARBA00022692"/>
    </source>
</evidence>
<evidence type="ECO:0000259" key="22">
    <source>
        <dbReference type="PROSITE" id="PS51864"/>
    </source>
</evidence>
<dbReference type="FunFam" id="3.40.390.10:FF:000015">
    <property type="entry name" value="Meprin A subunit"/>
    <property type="match status" value="1"/>
</dbReference>
<comment type="subcellular location">
    <subcellularLocation>
        <location evidence="1">Membrane</location>
        <topology evidence="1">Single-pass type I membrane protein</topology>
    </subcellularLocation>
</comment>
<sequence>MVIYLISETGRKLFEGDIILPLERNALRNSSYRWKFPIPYILADSLDLNAKGVILQAFDMFRLKSCVDFKPYEGEPTYLKFEKLDGCWSYVGDLQSGQTVSIGERCDYKAIVEHELLHALGFYHEQSRTDRDDYVQIWWDEIIEGFAYAFDKHNDSFLDDLNTPYDYESVLHYGPYSFNINSNVPSITTKIPEFNEIIGQRLDFSRIDLLRLNRMYNCTSSLTFLDQCSFEYINICGMVQNAQDGANWEHILGKPGDEDHTLVGSCAGYFMHLDTKTGHAGQSALLESRILYPRRKGKCLQFFYRLNGSPQDKLVIWVKKDDGTGNVRRMEKLHTITADGEHHWKLASIPFSVENKFRYGFQGIRGEPAMSAGGITIDDTSLTETNCPTNIWHIRNFTSLLNSTSKGDYIVSPVFNSSEGYAFALQLYPHGRNSSPYTNYMGITFHLCSSPNDGLLEWPAGHRQVILSVLDQEPDVIHRMSLSLSFTTDPKQNVEINDTLQWDKPSITGSFSSSCNCYMSPGVGWNTFLTHRELHWKKFLKNDSLFIFADFEGREFLIQSFSSEVVIFVRTVRSLSALPKAAGKGKKEEKSCLVQRAGWPAHAHPVRATCQMAAFIFPHVKCPKMNFLDSLVGHLRATGTSGEQLIPFHYSCDELLF</sequence>
<dbReference type="PROSITE" id="PS50060">
    <property type="entry name" value="MAM_2"/>
    <property type="match status" value="1"/>
</dbReference>
<evidence type="ECO:0000256" key="6">
    <source>
        <dbReference type="ARBA" id="ARBA00022729"/>
    </source>
</evidence>
<dbReference type="FunFam" id="2.60.210.10:FF:000009">
    <property type="entry name" value="Meprin A subunit"/>
    <property type="match status" value="1"/>
</dbReference>
<keyword evidence="11" id="KW-0472">Membrane</keyword>
<dbReference type="InterPro" id="IPR008294">
    <property type="entry name" value="Meprin"/>
</dbReference>
<comment type="caution">
    <text evidence="18">Lacks conserved residue(s) required for the propagation of feature annotation.</text>
</comment>
<keyword evidence="3 15" id="KW-0645">Protease</keyword>
<evidence type="ECO:0000256" key="12">
    <source>
        <dbReference type="ARBA" id="ARBA00023145"/>
    </source>
</evidence>
<dbReference type="PANTHER" id="PTHR10127:SF824">
    <property type="entry name" value="MEPRIN A SUBUNIT ALPHA"/>
    <property type="match status" value="1"/>
</dbReference>
<evidence type="ECO:0000256" key="7">
    <source>
        <dbReference type="ARBA" id="ARBA00022801"/>
    </source>
</evidence>
<dbReference type="AlphaFoldDB" id="A0A8C0F2X0"/>
<reference evidence="23" key="2">
    <citation type="submission" date="2025-09" db="UniProtKB">
        <authorList>
            <consortium name="Ensembl"/>
        </authorList>
    </citation>
    <scope>IDENTIFICATION</scope>
</reference>
<name>A0A8C0F2X0_BUBBB</name>
<dbReference type="PRINTS" id="PR00020">
    <property type="entry name" value="MAMDOMAIN"/>
</dbReference>
<evidence type="ECO:0000256" key="10">
    <source>
        <dbReference type="ARBA" id="ARBA00023049"/>
    </source>
</evidence>
<keyword evidence="14" id="KW-0325">Glycoprotein</keyword>
<dbReference type="Gene3D" id="3.40.390.10">
    <property type="entry name" value="Collagenase (Catalytic Domain)"/>
    <property type="match status" value="1"/>
</dbReference>
<dbReference type="Pfam" id="PF22486">
    <property type="entry name" value="MATH_2"/>
    <property type="match status" value="1"/>
</dbReference>
<dbReference type="InterPro" id="IPR000998">
    <property type="entry name" value="MAM_dom"/>
</dbReference>
<dbReference type="InterPro" id="IPR002083">
    <property type="entry name" value="MATH/TRAF_dom"/>
</dbReference>
<evidence type="ECO:0000256" key="16">
    <source>
        <dbReference type="PIRSR" id="PIRSR001196-1"/>
    </source>
</evidence>
<protein>
    <recommendedName>
        <fullName evidence="15">Meprin A subunit</fullName>
        <ecNumber evidence="15">3.4.24.-</ecNumber>
    </recommendedName>
    <alternativeName>
        <fullName evidence="15">Endopeptidase-2</fullName>
    </alternativeName>
</protein>
<dbReference type="Gene3D" id="2.60.120.200">
    <property type="match status" value="1"/>
</dbReference>
<dbReference type="InterPro" id="IPR024079">
    <property type="entry name" value="MetalloPept_cat_dom_sf"/>
</dbReference>
<evidence type="ECO:0000256" key="13">
    <source>
        <dbReference type="ARBA" id="ARBA00023157"/>
    </source>
</evidence>
<evidence type="ECO:0000256" key="3">
    <source>
        <dbReference type="ARBA" id="ARBA00022670"/>
    </source>
</evidence>